<reference evidence="1 2" key="2">
    <citation type="journal article" date="2014" name="BMC Genomics">
        <title>An improved genome of the model marine alga Ostreococcus tauri unfolds by assessing Illumina de novo assemblies.</title>
        <authorList>
            <person name="Blanc-Mathieu R."/>
            <person name="Verhelst B."/>
            <person name="Derelle E."/>
            <person name="Rombauts S."/>
            <person name="Bouget F.Y."/>
            <person name="Carre I."/>
            <person name="Chateau A."/>
            <person name="Eyre-Walker A."/>
            <person name="Grimsley N."/>
            <person name="Moreau H."/>
            <person name="Piegu B."/>
            <person name="Rivals E."/>
            <person name="Schackwitz W."/>
            <person name="Van de Peer Y."/>
            <person name="Piganeau G."/>
        </authorList>
    </citation>
    <scope>NUCLEOTIDE SEQUENCE [LARGE SCALE GENOMIC DNA]</scope>
    <source>
        <strain evidence="2">OTTH 0595 / CCAP 157/2 / RCC745</strain>
    </source>
</reference>
<dbReference type="OrthoDB" id="5954824at2759"/>
<dbReference type="InterPro" id="IPR019399">
    <property type="entry name" value="Parkin_co-regulated_protein"/>
</dbReference>
<dbReference type="GeneID" id="34946449"/>
<dbReference type="PANTHER" id="PTHR21207:SF2">
    <property type="entry name" value="PARKIN COREGULATED GENE PROTEIN"/>
    <property type="match status" value="1"/>
</dbReference>
<dbReference type="AlphaFoldDB" id="A0A096PB05"/>
<dbReference type="InterPro" id="IPR016024">
    <property type="entry name" value="ARM-type_fold"/>
</dbReference>
<dbReference type="Proteomes" id="UP000009170">
    <property type="component" value="Unassembled WGS sequence"/>
</dbReference>
<gene>
    <name evidence="1" type="ORF">OT_ostta15g02720</name>
</gene>
<dbReference type="SUPFAM" id="SSF48371">
    <property type="entry name" value="ARM repeat"/>
    <property type="match status" value="1"/>
</dbReference>
<name>A0A096PB05_OSTTA</name>
<dbReference type="Gene3D" id="1.25.10.10">
    <property type="entry name" value="Leucine-rich Repeat Variant"/>
    <property type="match status" value="1"/>
</dbReference>
<dbReference type="GO" id="GO:0051879">
    <property type="term" value="F:Hsp90 protein binding"/>
    <property type="evidence" value="ECO:0007669"/>
    <property type="project" value="TreeGrafter"/>
</dbReference>
<dbReference type="InterPro" id="IPR011989">
    <property type="entry name" value="ARM-like"/>
</dbReference>
<dbReference type="STRING" id="70448.A0A096PB05"/>
<protein>
    <submittedName>
        <fullName evidence="1">Parkin co-regulated protein</fullName>
    </submittedName>
</protein>
<dbReference type="PANTHER" id="PTHR21207">
    <property type="entry name" value="PARKIN COREGULATED GENE PROTEIN PARK2 COREGULATED"/>
    <property type="match status" value="1"/>
</dbReference>
<evidence type="ECO:0000313" key="2">
    <source>
        <dbReference type="Proteomes" id="UP000009170"/>
    </source>
</evidence>
<dbReference type="InParanoid" id="A0A096PB05"/>
<proteinExistence type="predicted"/>
<accession>A0A096PB05</accession>
<dbReference type="Pfam" id="PF10274">
    <property type="entry name" value="ParcG"/>
    <property type="match status" value="1"/>
</dbReference>
<keyword evidence="2" id="KW-1185">Reference proteome</keyword>
<reference evidence="2" key="1">
    <citation type="journal article" date="2006" name="Proc. Natl. Acad. Sci. U.S.A.">
        <title>Genome analysis of the smallest free-living eukaryote Ostreococcus tauri unveils many unique features.</title>
        <authorList>
            <person name="Derelle E."/>
            <person name="Ferraz C."/>
            <person name="Rombauts S."/>
            <person name="Rouze P."/>
            <person name="Worden A.Z."/>
            <person name="Robbens S."/>
            <person name="Partensky F."/>
            <person name="Degroeve S."/>
            <person name="Echeynie S."/>
            <person name="Cooke R."/>
            <person name="Saeys Y."/>
            <person name="Wuyts J."/>
            <person name="Jabbari K."/>
            <person name="Bowler C."/>
            <person name="Panaud O."/>
            <person name="Piegu B."/>
            <person name="Ball S.G."/>
            <person name="Ral J.-P."/>
            <person name="Bouget F.-Y."/>
            <person name="Piganeau G."/>
            <person name="De Baets B."/>
            <person name="Picard A."/>
            <person name="Delseny M."/>
            <person name="Demaille J."/>
            <person name="Van de Peer Y."/>
            <person name="Moreau H."/>
        </authorList>
    </citation>
    <scope>NUCLEOTIDE SEQUENCE [LARGE SCALE GENOMIC DNA]</scope>
    <source>
        <strain evidence="2">OTTH 0595 / CCAP 157/2 / RCC745</strain>
    </source>
</reference>
<comment type="caution">
    <text evidence="1">The sequence shown here is derived from an EMBL/GenBank/DDBJ whole genome shotgun (WGS) entry which is preliminary data.</text>
</comment>
<dbReference type="GO" id="GO:0030544">
    <property type="term" value="F:Hsp70 protein binding"/>
    <property type="evidence" value="ECO:0007669"/>
    <property type="project" value="TreeGrafter"/>
</dbReference>
<dbReference type="RefSeq" id="XP_022841213.1">
    <property type="nucleotide sequence ID" value="XM_022982460.1"/>
</dbReference>
<organism evidence="1 2">
    <name type="scientific">Ostreococcus tauri</name>
    <name type="common">Marine green alga</name>
    <dbReference type="NCBI Taxonomy" id="70448"/>
    <lineage>
        <taxon>Eukaryota</taxon>
        <taxon>Viridiplantae</taxon>
        <taxon>Chlorophyta</taxon>
        <taxon>Mamiellophyceae</taxon>
        <taxon>Mamiellales</taxon>
        <taxon>Bathycoccaceae</taxon>
        <taxon>Ostreococcus</taxon>
    </lineage>
</organism>
<dbReference type="KEGG" id="ota:OT_ostta15g02720"/>
<evidence type="ECO:0000313" key="1">
    <source>
        <dbReference type="EMBL" id="CEG01865.1"/>
    </source>
</evidence>
<sequence>MVRWTRAVFRERYDSGAIPIAVAHRGVNAVTWRADPGSLDASTYLPLFVEGMRETRHPYRLLAVRGASELSRACGERALLEALPRMVLPLKAALEDDDPAVVAVALEFTRELAKGSSVIGEALVPYYRQLLPALNGLKDVKDVYVSLAVLSDARAWRERRGPSLHADDVHHIHDLRPASRSSRVHDHQLPGRGRSKRSIAALVRAALCALEASGGADARANITYLIPAHVSARGR</sequence>
<dbReference type="EMBL" id="CAID01000015">
    <property type="protein sequence ID" value="CEG01865.1"/>
    <property type="molecule type" value="Genomic_DNA"/>
</dbReference>